<dbReference type="InterPro" id="IPR017441">
    <property type="entry name" value="Protein_kinase_ATP_BS"/>
</dbReference>
<dbReference type="Gene3D" id="1.10.510.10">
    <property type="entry name" value="Transferase(Phosphotransferase) domain 1"/>
    <property type="match status" value="1"/>
</dbReference>
<dbReference type="AlphaFoldDB" id="A0A9D7XH08"/>
<dbReference type="GO" id="GO:0004674">
    <property type="term" value="F:protein serine/threonine kinase activity"/>
    <property type="evidence" value="ECO:0007669"/>
    <property type="project" value="TreeGrafter"/>
</dbReference>
<sequence length="845" mass="92536">MPLTSDATHFGSYRLLARLGEGAMGEVWRALDLRLEREVALKLLKDADDLRRKALISEAKLACQLNHPNIAHIYDAGEVDGIPYIAMELVEGRSLRALVGQALGAEVIQGLARQAASALSHAHQKGIVHRDIKPENLLLTDEGQLKILDFGIARRGGEDPALGPMSHHQTLVERTAPGYSQGTPAYMSPEQANGQALTGQSDQFSLGVVLYELATAVHPFLRASLVDTLYAVTRDQPRPLSDLRPDLPRTLQDAIHRLLAKAPKDRFPSLQALAAGLADNTATAAVPHLSQPVAVLRKARSRWIYATFATLVGAGLLGGSWALLRPDASGLGEARRASREDFTKGRRVVAILPLEQLQPDAEHAWLSNSFADAMAFGLVRREEMAVVDRLRVVEVMHQLGDTPGRAPKAVGELGRQLKAEVLVLGSYQVVGGQLRLGVRVLDALRGATLHQFQLDRPLVDLLKLEDELQQRLPQEMGLSRDPGALRSQAKLPRTRELYTKALQVITDGNQDSVRLANSLLASAIEQEPDYAPARAEYAWTMAELGATTALSQGRYEEAQALLRQGREAAEKAIALDPSASQAYRALASILLRTSDLEGSSRAALQAVRLDPADHKAYDVLADVFAGLEGEDNHQASRRYFEKSLSLFPEGWQAHHRYGVLLQNDGELPAALQHAEKAIALRPAAEYAYVTAADALIWMGRAHEAEGRLRAGLREIPGSNVLRSLMAYTAWDRRDRTTAESYLKELEGVWPPEHSNTVLLSGLKQALLGDGAGARAGFDAYRRKLLTTDLTLRKHNERRVISVNLYFMARVVARLGQAAEAKGLVELADRFHQGKLKVAKQDPAFR</sequence>
<organism evidence="7 8">
    <name type="scientific">Candidatus Geothrix skivensis</name>
    <dbReference type="NCBI Taxonomy" id="2954439"/>
    <lineage>
        <taxon>Bacteria</taxon>
        <taxon>Pseudomonadati</taxon>
        <taxon>Acidobacteriota</taxon>
        <taxon>Holophagae</taxon>
        <taxon>Holophagales</taxon>
        <taxon>Holophagaceae</taxon>
        <taxon>Geothrix</taxon>
    </lineage>
</organism>
<protein>
    <submittedName>
        <fullName evidence="7">Protein kinase</fullName>
    </submittedName>
</protein>
<dbReference type="SUPFAM" id="SSF56112">
    <property type="entry name" value="Protein kinase-like (PK-like)"/>
    <property type="match status" value="1"/>
</dbReference>
<dbReference type="InterPro" id="IPR011009">
    <property type="entry name" value="Kinase-like_dom_sf"/>
</dbReference>
<feature type="domain" description="Protein kinase" evidence="6">
    <location>
        <begin position="13"/>
        <end position="289"/>
    </location>
</feature>
<evidence type="ECO:0000256" key="4">
    <source>
        <dbReference type="ARBA" id="ARBA00022840"/>
    </source>
</evidence>
<evidence type="ECO:0000256" key="5">
    <source>
        <dbReference type="PROSITE-ProRule" id="PRU10141"/>
    </source>
</evidence>
<keyword evidence="3 7" id="KW-0418">Kinase</keyword>
<keyword evidence="4 5" id="KW-0067">ATP-binding</keyword>
<dbReference type="EMBL" id="JADKIO010000004">
    <property type="protein sequence ID" value="MBK9795183.1"/>
    <property type="molecule type" value="Genomic_DNA"/>
</dbReference>
<dbReference type="PANTHER" id="PTHR43289:SF6">
    <property type="entry name" value="SERINE_THREONINE-PROTEIN KINASE NEKL-3"/>
    <property type="match status" value="1"/>
</dbReference>
<dbReference type="PANTHER" id="PTHR43289">
    <property type="entry name" value="MITOGEN-ACTIVATED PROTEIN KINASE KINASE KINASE 20-RELATED"/>
    <property type="match status" value="1"/>
</dbReference>
<gene>
    <name evidence="7" type="ORF">IPP58_01555</name>
</gene>
<dbReference type="PROSITE" id="PS00107">
    <property type="entry name" value="PROTEIN_KINASE_ATP"/>
    <property type="match status" value="1"/>
</dbReference>
<keyword evidence="2 5" id="KW-0547">Nucleotide-binding</keyword>
<dbReference type="SMART" id="SM00220">
    <property type="entry name" value="S_TKc"/>
    <property type="match status" value="1"/>
</dbReference>
<dbReference type="CDD" id="cd14014">
    <property type="entry name" value="STKc_PknB_like"/>
    <property type="match status" value="1"/>
</dbReference>
<dbReference type="GO" id="GO:0005524">
    <property type="term" value="F:ATP binding"/>
    <property type="evidence" value="ECO:0007669"/>
    <property type="project" value="UniProtKB-UniRule"/>
</dbReference>
<name>A0A9D7XH08_9BACT</name>
<dbReference type="SUPFAM" id="SSF48452">
    <property type="entry name" value="TPR-like"/>
    <property type="match status" value="1"/>
</dbReference>
<proteinExistence type="predicted"/>
<evidence type="ECO:0000313" key="8">
    <source>
        <dbReference type="Proteomes" id="UP000886657"/>
    </source>
</evidence>
<evidence type="ECO:0000313" key="7">
    <source>
        <dbReference type="EMBL" id="MBK9795183.1"/>
    </source>
</evidence>
<keyword evidence="1" id="KW-0808">Transferase</keyword>
<feature type="binding site" evidence="5">
    <location>
        <position position="42"/>
    </location>
    <ligand>
        <name>ATP</name>
        <dbReference type="ChEBI" id="CHEBI:30616"/>
    </ligand>
</feature>
<evidence type="ECO:0000256" key="2">
    <source>
        <dbReference type="ARBA" id="ARBA00022741"/>
    </source>
</evidence>
<dbReference type="InterPro" id="IPR011990">
    <property type="entry name" value="TPR-like_helical_dom_sf"/>
</dbReference>
<evidence type="ECO:0000259" key="6">
    <source>
        <dbReference type="PROSITE" id="PS50011"/>
    </source>
</evidence>
<evidence type="ECO:0000256" key="1">
    <source>
        <dbReference type="ARBA" id="ARBA00022679"/>
    </source>
</evidence>
<dbReference type="PROSITE" id="PS00108">
    <property type="entry name" value="PROTEIN_KINASE_ST"/>
    <property type="match status" value="1"/>
</dbReference>
<dbReference type="Gene3D" id="1.25.40.10">
    <property type="entry name" value="Tetratricopeptide repeat domain"/>
    <property type="match status" value="2"/>
</dbReference>
<dbReference type="PROSITE" id="PS50011">
    <property type="entry name" value="PROTEIN_KINASE_DOM"/>
    <property type="match status" value="1"/>
</dbReference>
<dbReference type="InterPro" id="IPR008271">
    <property type="entry name" value="Ser/Thr_kinase_AS"/>
</dbReference>
<dbReference type="Gene3D" id="3.30.200.20">
    <property type="entry name" value="Phosphorylase Kinase, domain 1"/>
    <property type="match status" value="1"/>
</dbReference>
<reference evidence="7" key="1">
    <citation type="submission" date="2020-10" db="EMBL/GenBank/DDBJ databases">
        <title>Connecting structure to function with the recovery of over 1000 high-quality activated sludge metagenome-assembled genomes encoding full-length rRNA genes using long-read sequencing.</title>
        <authorList>
            <person name="Singleton C.M."/>
            <person name="Petriglieri F."/>
            <person name="Kristensen J.M."/>
            <person name="Kirkegaard R.H."/>
            <person name="Michaelsen T.Y."/>
            <person name="Andersen M.H."/>
            <person name="Karst S.M."/>
            <person name="Dueholm M.S."/>
            <person name="Nielsen P.H."/>
            <person name="Albertsen M."/>
        </authorList>
    </citation>
    <scope>NUCLEOTIDE SEQUENCE</scope>
    <source>
        <strain evidence="7">Skiv_18-Q3-R9-52_MAXAC.067</strain>
    </source>
</reference>
<evidence type="ECO:0000256" key="3">
    <source>
        <dbReference type="ARBA" id="ARBA00022777"/>
    </source>
</evidence>
<dbReference type="InterPro" id="IPR000719">
    <property type="entry name" value="Prot_kinase_dom"/>
</dbReference>
<dbReference type="Proteomes" id="UP000886657">
    <property type="component" value="Unassembled WGS sequence"/>
</dbReference>
<dbReference type="Pfam" id="PF00069">
    <property type="entry name" value="Pkinase"/>
    <property type="match status" value="1"/>
</dbReference>
<comment type="caution">
    <text evidence="7">The sequence shown here is derived from an EMBL/GenBank/DDBJ whole genome shotgun (WGS) entry which is preliminary data.</text>
</comment>
<accession>A0A9D7XH08</accession>